<feature type="region of interest" description="Disordered" evidence="2">
    <location>
        <begin position="266"/>
        <end position="285"/>
    </location>
</feature>
<feature type="region of interest" description="Disordered" evidence="2">
    <location>
        <begin position="299"/>
        <end position="329"/>
    </location>
</feature>
<evidence type="ECO:0000256" key="2">
    <source>
        <dbReference type="SAM" id="MobiDB-lite"/>
    </source>
</evidence>
<dbReference type="PANTHER" id="PTHR43157">
    <property type="entry name" value="PHOSPHATIDYLINOSITOL-GLYCAN BIOSYNTHESIS CLASS F PROTEIN-RELATED"/>
    <property type="match status" value="1"/>
</dbReference>
<proteinExistence type="predicted"/>
<dbReference type="InterPro" id="IPR002347">
    <property type="entry name" value="SDR_fam"/>
</dbReference>
<name>A0ABD5WEJ8_9EURY</name>
<accession>A0ABD5WEJ8</accession>
<reference evidence="3 4" key="1">
    <citation type="journal article" date="2019" name="Int. J. Syst. Evol. Microbiol.">
        <title>The Global Catalogue of Microorganisms (GCM) 10K type strain sequencing project: providing services to taxonomists for standard genome sequencing and annotation.</title>
        <authorList>
            <consortium name="The Broad Institute Genomics Platform"/>
            <consortium name="The Broad Institute Genome Sequencing Center for Infectious Disease"/>
            <person name="Wu L."/>
            <person name="Ma J."/>
        </authorList>
    </citation>
    <scope>NUCLEOTIDE SEQUENCE [LARGE SCALE GENOMIC DNA]</scope>
    <source>
        <strain evidence="3 4">DT31</strain>
    </source>
</reference>
<comment type="caution">
    <text evidence="3">The sequence shown here is derived from an EMBL/GenBank/DDBJ whole genome shotgun (WGS) entry which is preliminary data.</text>
</comment>
<dbReference type="Gene3D" id="3.40.50.720">
    <property type="entry name" value="NAD(P)-binding Rossmann-like Domain"/>
    <property type="match status" value="1"/>
</dbReference>
<feature type="compositionally biased region" description="Low complexity" evidence="2">
    <location>
        <begin position="303"/>
        <end position="312"/>
    </location>
</feature>
<protein>
    <submittedName>
        <fullName evidence="3">SDR family NAD(P)-dependent oxidoreductase</fullName>
    </submittedName>
</protein>
<evidence type="ECO:0000313" key="4">
    <source>
        <dbReference type="Proteomes" id="UP001596461"/>
    </source>
</evidence>
<dbReference type="EMBL" id="JBHTAH010000003">
    <property type="protein sequence ID" value="MFC7068933.1"/>
    <property type="molecule type" value="Genomic_DNA"/>
</dbReference>
<evidence type="ECO:0000256" key="1">
    <source>
        <dbReference type="ARBA" id="ARBA00023002"/>
    </source>
</evidence>
<dbReference type="GO" id="GO:0016491">
    <property type="term" value="F:oxidoreductase activity"/>
    <property type="evidence" value="ECO:0007669"/>
    <property type="project" value="UniProtKB-KW"/>
</dbReference>
<dbReference type="Proteomes" id="UP001596461">
    <property type="component" value="Unassembled WGS sequence"/>
</dbReference>
<dbReference type="PANTHER" id="PTHR43157:SF31">
    <property type="entry name" value="PHOSPHATIDYLINOSITOL-GLYCAN BIOSYNTHESIS CLASS F PROTEIN"/>
    <property type="match status" value="1"/>
</dbReference>
<dbReference type="Pfam" id="PF00106">
    <property type="entry name" value="adh_short"/>
    <property type="match status" value="1"/>
</dbReference>
<sequence>MTEYPEDVAGVGDERIVDSTALVTGSTSGIGRETALALGRLGAHVVVHGRDAEAGRAVVDAIEDAVNEGTAEFVRADFAQPDEVSRLAKRTREAAGDGGLDVLINNAGGYFREARLTDLGVEYTFHVNHLSPYQLTAELLDDLADDARVVTTASEGHRGDPIDLDELTAVDDFSSWRAYQRSKLANVQFAAELGRRLRDRDSAVTSNSFHPGAIPGSGFFRHLPGPLAAAAGGLGRLPFVTTPADGAATAVYLAVADEVADTTGRYFADRREKTPSTEAQDPRAQRRLWEASADLLGVDEPLAAADGSAGSDDAGGAGGSDDGAEATAE</sequence>
<dbReference type="PRINTS" id="PR00081">
    <property type="entry name" value="GDHRDH"/>
</dbReference>
<evidence type="ECO:0000313" key="3">
    <source>
        <dbReference type="EMBL" id="MFC7068933.1"/>
    </source>
</evidence>
<gene>
    <name evidence="3" type="ORF">ACFQL9_04695</name>
</gene>
<keyword evidence="1" id="KW-0560">Oxidoreductase</keyword>
<organism evidence="3 4">
    <name type="scientific">Halobaculum lipolyticum</name>
    <dbReference type="NCBI Taxonomy" id="3032001"/>
    <lineage>
        <taxon>Archaea</taxon>
        <taxon>Methanobacteriati</taxon>
        <taxon>Methanobacteriota</taxon>
        <taxon>Stenosarchaea group</taxon>
        <taxon>Halobacteria</taxon>
        <taxon>Halobacteriales</taxon>
        <taxon>Haloferacaceae</taxon>
        <taxon>Halobaculum</taxon>
    </lineage>
</organism>
<dbReference type="SUPFAM" id="SSF51735">
    <property type="entry name" value="NAD(P)-binding Rossmann-fold domains"/>
    <property type="match status" value="1"/>
</dbReference>
<dbReference type="GeneID" id="81125820"/>
<dbReference type="AlphaFoldDB" id="A0ABD5WEJ8"/>
<feature type="compositionally biased region" description="Basic and acidic residues" evidence="2">
    <location>
        <begin position="267"/>
        <end position="285"/>
    </location>
</feature>
<dbReference type="InterPro" id="IPR036291">
    <property type="entry name" value="NAD(P)-bd_dom_sf"/>
</dbReference>
<dbReference type="RefSeq" id="WP_284030961.1">
    <property type="nucleotide sequence ID" value="NZ_CP126154.1"/>
</dbReference>
<keyword evidence="4" id="KW-1185">Reference proteome</keyword>